<proteinExistence type="predicted"/>
<dbReference type="Pfam" id="PF07369">
    <property type="entry name" value="DUF1488"/>
    <property type="match status" value="1"/>
</dbReference>
<accession>A0ABS5T4G1</accession>
<dbReference type="Proteomes" id="UP000786875">
    <property type="component" value="Unassembled WGS sequence"/>
</dbReference>
<evidence type="ECO:0000313" key="2">
    <source>
        <dbReference type="Proteomes" id="UP000786875"/>
    </source>
</evidence>
<reference evidence="1 2" key="1">
    <citation type="submission" date="2020-04" db="EMBL/GenBank/DDBJ databases">
        <title>Genome sequencing of Rosenbergiella species.</title>
        <authorList>
            <person name="Alvarez-Perez S."/>
            <person name="Lievens B."/>
        </authorList>
    </citation>
    <scope>NUCLEOTIDE SEQUENCE [LARGE SCALE GENOMIC DNA]</scope>
    <source>
        <strain evidence="1 2">CdVSA20.1</strain>
    </source>
</reference>
<name>A0ABS5T4G1_9GAMM</name>
<evidence type="ECO:0000313" key="1">
    <source>
        <dbReference type="EMBL" id="MBT0727244.1"/>
    </source>
</evidence>
<dbReference type="Gene3D" id="3.30.160.140">
    <property type="entry name" value="Shew3726-like"/>
    <property type="match status" value="1"/>
</dbReference>
<organism evidence="1 2">
    <name type="scientific">Rosenbergiella australiborealis</name>
    <dbReference type="NCBI Taxonomy" id="1544696"/>
    <lineage>
        <taxon>Bacteria</taxon>
        <taxon>Pseudomonadati</taxon>
        <taxon>Pseudomonadota</taxon>
        <taxon>Gammaproteobacteria</taxon>
        <taxon>Enterobacterales</taxon>
        <taxon>Erwiniaceae</taxon>
        <taxon>Rosenbergiella</taxon>
    </lineage>
</organism>
<dbReference type="RefSeq" id="WP_214213292.1">
    <property type="nucleotide sequence ID" value="NZ_JABBFO010000006.1"/>
</dbReference>
<dbReference type="SUPFAM" id="SSF160272">
    <property type="entry name" value="Shew3726-like"/>
    <property type="match status" value="1"/>
</dbReference>
<gene>
    <name evidence="1" type="ORF">HGT73_07585</name>
</gene>
<comment type="caution">
    <text evidence="1">The sequence shown here is derived from an EMBL/GenBank/DDBJ whole genome shotgun (WGS) entry which is preliminary data.</text>
</comment>
<keyword evidence="2" id="KW-1185">Reference proteome</keyword>
<dbReference type="InterPro" id="IPR009962">
    <property type="entry name" value="DUF1488"/>
</dbReference>
<protein>
    <submittedName>
        <fullName evidence="1">DUF1488 domain-containing protein</fullName>
    </submittedName>
</protein>
<dbReference type="InterPro" id="IPR036692">
    <property type="entry name" value="Shew3726-like_sf"/>
</dbReference>
<dbReference type="EMBL" id="JABBFO010000006">
    <property type="protein sequence ID" value="MBT0727244.1"/>
    <property type="molecule type" value="Genomic_DNA"/>
</dbReference>
<sequence length="83" mass="9676">MNQAIHFLEDEYLDQERQAIIFSALSQGNKLACGLSIVTLSQLFEEGEPLTIFNRYRWDIEEMAEKVINAQQDDAQGYYWLSK</sequence>